<sequence length="135" mass="15433">DFLEGNHFFLFVERDFKPSVASWIKSMFLWPLCFIVTCQEILARGKNLLQTSTAFFWWPFRPQVCCLPKALEASESHIAPQRGLAQMLSLPDTDNMQGTQTMDGMWTLDPPPLHFYSTPTTIFLLRPSIPVSPVP</sequence>
<gene>
    <name evidence="1" type="ORF">KUCAC02_005974</name>
</gene>
<name>A0ACB9WPX0_CHAAC</name>
<evidence type="ECO:0000313" key="2">
    <source>
        <dbReference type="Proteomes" id="UP001057452"/>
    </source>
</evidence>
<feature type="non-terminal residue" evidence="1">
    <location>
        <position position="1"/>
    </location>
</feature>
<reference evidence="1" key="1">
    <citation type="submission" date="2022-05" db="EMBL/GenBank/DDBJ databases">
        <title>Chromosome-level genome of Chaenocephalus aceratus.</title>
        <authorList>
            <person name="Park H."/>
        </authorList>
    </citation>
    <scope>NUCLEOTIDE SEQUENCE</scope>
    <source>
        <strain evidence="1">KU_202001</strain>
    </source>
</reference>
<accession>A0ACB9WPX0</accession>
<dbReference type="EMBL" id="CM043797">
    <property type="protein sequence ID" value="KAI4815847.1"/>
    <property type="molecule type" value="Genomic_DNA"/>
</dbReference>
<organism evidence="1 2">
    <name type="scientific">Chaenocephalus aceratus</name>
    <name type="common">Blackfin icefish</name>
    <name type="synonym">Chaenichthys aceratus</name>
    <dbReference type="NCBI Taxonomy" id="36190"/>
    <lineage>
        <taxon>Eukaryota</taxon>
        <taxon>Metazoa</taxon>
        <taxon>Chordata</taxon>
        <taxon>Craniata</taxon>
        <taxon>Vertebrata</taxon>
        <taxon>Euteleostomi</taxon>
        <taxon>Actinopterygii</taxon>
        <taxon>Neopterygii</taxon>
        <taxon>Teleostei</taxon>
        <taxon>Neoteleostei</taxon>
        <taxon>Acanthomorphata</taxon>
        <taxon>Eupercaria</taxon>
        <taxon>Perciformes</taxon>
        <taxon>Notothenioidei</taxon>
        <taxon>Channichthyidae</taxon>
        <taxon>Chaenocephalus</taxon>
    </lineage>
</organism>
<keyword evidence="2" id="KW-1185">Reference proteome</keyword>
<feature type="non-terminal residue" evidence="1">
    <location>
        <position position="135"/>
    </location>
</feature>
<comment type="caution">
    <text evidence="1">The sequence shown here is derived from an EMBL/GenBank/DDBJ whole genome shotgun (WGS) entry which is preliminary data.</text>
</comment>
<proteinExistence type="predicted"/>
<evidence type="ECO:0000313" key="1">
    <source>
        <dbReference type="EMBL" id="KAI4815847.1"/>
    </source>
</evidence>
<dbReference type="Proteomes" id="UP001057452">
    <property type="component" value="Chromosome 13"/>
</dbReference>
<protein>
    <submittedName>
        <fullName evidence="1">Uncharacterized protein</fullName>
    </submittedName>
</protein>